<evidence type="ECO:0000256" key="2">
    <source>
        <dbReference type="ARBA" id="ARBA00022771"/>
    </source>
</evidence>
<keyword evidence="6" id="KW-0812">Transmembrane</keyword>
<dbReference type="InterPro" id="IPR006612">
    <property type="entry name" value="THAP_Znf"/>
</dbReference>
<keyword evidence="9" id="KW-1185">Reference proteome</keyword>
<keyword evidence="4 5" id="KW-0238">DNA-binding</keyword>
<sequence>SPNFCCVPFCPMTSSCNRGLSFFHFPSNFELRQQWTVAIRRKNLKPDKVCFIFTVHFIMNIKLNHFFRILCVSQTLFSAFISAFMSSICIKVRP</sequence>
<dbReference type="InParanoid" id="A0A3B5QE39"/>
<keyword evidence="6" id="KW-1133">Transmembrane helix</keyword>
<protein>
    <recommendedName>
        <fullName evidence="7">THAP-type domain-containing protein</fullName>
    </recommendedName>
</protein>
<dbReference type="GO" id="GO:0008270">
    <property type="term" value="F:zinc ion binding"/>
    <property type="evidence" value="ECO:0007669"/>
    <property type="project" value="UniProtKB-KW"/>
</dbReference>
<keyword evidence="2 5" id="KW-0863">Zinc-finger</keyword>
<dbReference type="PROSITE" id="PS50950">
    <property type="entry name" value="ZF_THAP"/>
    <property type="match status" value="1"/>
</dbReference>
<evidence type="ECO:0000313" key="9">
    <source>
        <dbReference type="Proteomes" id="UP000002852"/>
    </source>
</evidence>
<keyword evidence="6" id="KW-0472">Membrane</keyword>
<reference evidence="8" key="3">
    <citation type="submission" date="2025-08" db="UniProtKB">
        <authorList>
            <consortium name="Ensembl"/>
        </authorList>
    </citation>
    <scope>IDENTIFICATION</scope>
    <source>
        <strain evidence="8">JP 163 A</strain>
    </source>
</reference>
<evidence type="ECO:0000256" key="1">
    <source>
        <dbReference type="ARBA" id="ARBA00022723"/>
    </source>
</evidence>
<dbReference type="SUPFAM" id="SSF57716">
    <property type="entry name" value="Glucocorticoid receptor-like (DNA-binding domain)"/>
    <property type="match status" value="1"/>
</dbReference>
<feature type="transmembrane region" description="Helical" evidence="6">
    <location>
        <begin position="66"/>
        <end position="90"/>
    </location>
</feature>
<reference evidence="8" key="4">
    <citation type="submission" date="2025-09" db="UniProtKB">
        <authorList>
            <consortium name="Ensembl"/>
        </authorList>
    </citation>
    <scope>IDENTIFICATION</scope>
    <source>
        <strain evidence="8">JP 163 A</strain>
    </source>
</reference>
<dbReference type="Pfam" id="PF05485">
    <property type="entry name" value="THAP"/>
    <property type="match status" value="1"/>
</dbReference>
<evidence type="ECO:0000259" key="7">
    <source>
        <dbReference type="PROSITE" id="PS50950"/>
    </source>
</evidence>
<dbReference type="STRING" id="8083.ENSXMAP00000029286"/>
<dbReference type="Proteomes" id="UP000002852">
    <property type="component" value="Unassembled WGS sequence"/>
</dbReference>
<name>A0A3B5QE39_XIPMA</name>
<feature type="domain" description="THAP-type" evidence="7">
    <location>
        <begin position="1"/>
        <end position="80"/>
    </location>
</feature>
<proteinExistence type="predicted"/>
<evidence type="ECO:0000256" key="3">
    <source>
        <dbReference type="ARBA" id="ARBA00022833"/>
    </source>
</evidence>
<dbReference type="AlphaFoldDB" id="A0A3B5QE39"/>
<organism evidence="8 9">
    <name type="scientific">Xiphophorus maculatus</name>
    <name type="common">Southern platyfish</name>
    <name type="synonym">Platypoecilus maculatus</name>
    <dbReference type="NCBI Taxonomy" id="8083"/>
    <lineage>
        <taxon>Eukaryota</taxon>
        <taxon>Metazoa</taxon>
        <taxon>Chordata</taxon>
        <taxon>Craniata</taxon>
        <taxon>Vertebrata</taxon>
        <taxon>Euteleostomi</taxon>
        <taxon>Actinopterygii</taxon>
        <taxon>Neopterygii</taxon>
        <taxon>Teleostei</taxon>
        <taxon>Neoteleostei</taxon>
        <taxon>Acanthomorphata</taxon>
        <taxon>Ovalentaria</taxon>
        <taxon>Atherinomorphae</taxon>
        <taxon>Cyprinodontiformes</taxon>
        <taxon>Poeciliidae</taxon>
        <taxon>Poeciliinae</taxon>
        <taxon>Xiphophorus</taxon>
    </lineage>
</organism>
<accession>A0A3B5QE39</accession>
<evidence type="ECO:0000313" key="8">
    <source>
        <dbReference type="Ensembl" id="ENSXMAP00000029286.1"/>
    </source>
</evidence>
<keyword evidence="1" id="KW-0479">Metal-binding</keyword>
<dbReference type="Ensembl" id="ENSXMAT00000027383.1">
    <property type="protein sequence ID" value="ENSXMAP00000029286.1"/>
    <property type="gene ID" value="ENSXMAG00000026195.1"/>
</dbReference>
<keyword evidence="3" id="KW-0862">Zinc</keyword>
<evidence type="ECO:0000256" key="6">
    <source>
        <dbReference type="SAM" id="Phobius"/>
    </source>
</evidence>
<evidence type="ECO:0000256" key="4">
    <source>
        <dbReference type="ARBA" id="ARBA00023125"/>
    </source>
</evidence>
<reference evidence="9" key="2">
    <citation type="journal article" date="2013" name="Nat. Genet.">
        <title>The genome of the platyfish, Xiphophorus maculatus, provides insights into evolutionary adaptation and several complex traits.</title>
        <authorList>
            <person name="Schartl M."/>
            <person name="Walter R.B."/>
            <person name="Shen Y."/>
            <person name="Garcia T."/>
            <person name="Catchen J."/>
            <person name="Amores A."/>
            <person name="Braasch I."/>
            <person name="Chalopin D."/>
            <person name="Volff J.N."/>
            <person name="Lesch K.P."/>
            <person name="Bisazza A."/>
            <person name="Minx P."/>
            <person name="Hillier L."/>
            <person name="Wilson R.K."/>
            <person name="Fuerstenberg S."/>
            <person name="Boore J."/>
            <person name="Searle S."/>
            <person name="Postlethwait J.H."/>
            <person name="Warren W.C."/>
        </authorList>
    </citation>
    <scope>NUCLEOTIDE SEQUENCE [LARGE SCALE GENOMIC DNA]</scope>
    <source>
        <strain evidence="9">JP 163 A</strain>
    </source>
</reference>
<evidence type="ECO:0000256" key="5">
    <source>
        <dbReference type="PROSITE-ProRule" id="PRU00309"/>
    </source>
</evidence>
<reference evidence="9" key="1">
    <citation type="submission" date="2012-01" db="EMBL/GenBank/DDBJ databases">
        <authorList>
            <person name="Walter R."/>
            <person name="Schartl M."/>
            <person name="Warren W."/>
        </authorList>
    </citation>
    <scope>NUCLEOTIDE SEQUENCE [LARGE SCALE GENOMIC DNA]</scope>
    <source>
        <strain evidence="9">JP 163 A</strain>
    </source>
</reference>
<dbReference type="GO" id="GO:0003677">
    <property type="term" value="F:DNA binding"/>
    <property type="evidence" value="ECO:0007669"/>
    <property type="project" value="UniProtKB-UniRule"/>
</dbReference>